<evidence type="ECO:0000313" key="2">
    <source>
        <dbReference type="RefSeq" id="XP_015602311.1"/>
    </source>
</evidence>
<dbReference type="Pfam" id="PF10171">
    <property type="entry name" value="Tim29"/>
    <property type="match status" value="1"/>
</dbReference>
<protein>
    <submittedName>
        <fullName evidence="2">Mitochondrial import inner membrane translocase subunit Tim29</fullName>
    </submittedName>
</protein>
<accession>A0AAJ7C5B5</accession>
<name>A0AAJ7C5B5_CEPCN</name>
<sequence>MALSRIFSLRSRMKSVIDTTSNKLSEIATRIENFETPEKIKGTILERWGKYWKNLYIDYKDVAIDVAKDCRERPIRATFYFSTLASCYYFAKHNPDESSYREQLLQDSIKVMTVGESIRNPETVQHIKWIEQCYNEGVIRRLSLGIISFIWLDNYDEVCAHYKATCSYLKPRYLTFHERIVDIGFMDKWWILEKKMVNYDINEAEFENSTHKNVENSILPS</sequence>
<dbReference type="GO" id="GO:0042721">
    <property type="term" value="C:TIM22 mitochondrial import inner membrane insertion complex"/>
    <property type="evidence" value="ECO:0007669"/>
    <property type="project" value="InterPro"/>
</dbReference>
<dbReference type="Proteomes" id="UP000694920">
    <property type="component" value="Unplaced"/>
</dbReference>
<evidence type="ECO:0000313" key="1">
    <source>
        <dbReference type="Proteomes" id="UP000694920"/>
    </source>
</evidence>
<dbReference type="InterPro" id="IPR019322">
    <property type="entry name" value="TIMM29"/>
</dbReference>
<dbReference type="PANTHER" id="PTHR21435:SF1">
    <property type="entry name" value="MITOCHONDRIAL IMPORT INNER MEMBRANE TRANSLOCASE SUBUNIT TIM29"/>
    <property type="match status" value="1"/>
</dbReference>
<keyword evidence="1" id="KW-1185">Reference proteome</keyword>
<reference evidence="2" key="1">
    <citation type="submission" date="2025-08" db="UniProtKB">
        <authorList>
            <consortium name="RefSeq"/>
        </authorList>
    </citation>
    <scope>IDENTIFICATION</scope>
</reference>
<dbReference type="AlphaFoldDB" id="A0AAJ7C5B5"/>
<dbReference type="GO" id="GO:0045039">
    <property type="term" value="P:protein insertion into mitochondrial inner membrane"/>
    <property type="evidence" value="ECO:0007669"/>
    <property type="project" value="TreeGrafter"/>
</dbReference>
<dbReference type="RefSeq" id="XP_015602311.1">
    <property type="nucleotide sequence ID" value="XM_015746825.2"/>
</dbReference>
<dbReference type="GeneID" id="107271163"/>
<gene>
    <name evidence="2" type="primary">LOC107271163</name>
</gene>
<proteinExistence type="predicted"/>
<dbReference type="PANTHER" id="PTHR21435">
    <property type="entry name" value="MITOCHONDRIAL IMPORT INNER MEMBRANE TRANSLOCASE SUBUNIT TIM29"/>
    <property type="match status" value="1"/>
</dbReference>
<organism evidence="1 2">
    <name type="scientific">Cephus cinctus</name>
    <name type="common">Wheat stem sawfly</name>
    <dbReference type="NCBI Taxonomy" id="211228"/>
    <lineage>
        <taxon>Eukaryota</taxon>
        <taxon>Metazoa</taxon>
        <taxon>Ecdysozoa</taxon>
        <taxon>Arthropoda</taxon>
        <taxon>Hexapoda</taxon>
        <taxon>Insecta</taxon>
        <taxon>Pterygota</taxon>
        <taxon>Neoptera</taxon>
        <taxon>Endopterygota</taxon>
        <taxon>Hymenoptera</taxon>
        <taxon>Cephoidea</taxon>
        <taxon>Cephidae</taxon>
        <taxon>Cephus</taxon>
    </lineage>
</organism>
<dbReference type="KEGG" id="ccin:107271163"/>